<evidence type="ECO:0000256" key="2">
    <source>
        <dbReference type="ARBA" id="ARBA00009373"/>
    </source>
</evidence>
<evidence type="ECO:0000256" key="3">
    <source>
        <dbReference type="ARBA" id="ARBA00012729"/>
    </source>
</evidence>
<evidence type="ECO:0000256" key="6">
    <source>
        <dbReference type="ARBA" id="ARBA00022801"/>
    </source>
</evidence>
<evidence type="ECO:0000256" key="1">
    <source>
        <dbReference type="ARBA" id="ARBA00000822"/>
    </source>
</evidence>
<comment type="caution">
    <text evidence="15">The sequence shown here is derived from an EMBL/GenBank/DDBJ whole genome shotgun (WGS) entry which is preliminary data.</text>
</comment>
<evidence type="ECO:0000256" key="4">
    <source>
        <dbReference type="ARBA" id="ARBA00022669"/>
    </source>
</evidence>
<evidence type="ECO:0000259" key="13">
    <source>
        <dbReference type="PROSITE" id="PS00773"/>
    </source>
</evidence>
<evidence type="ECO:0000256" key="11">
    <source>
        <dbReference type="ARBA" id="ARBA00023326"/>
    </source>
</evidence>
<dbReference type="EMBL" id="JARPOI010000001">
    <property type="protein sequence ID" value="KAJ9189458.1"/>
    <property type="molecule type" value="Genomic_DNA"/>
</dbReference>
<evidence type="ECO:0000256" key="7">
    <source>
        <dbReference type="ARBA" id="ARBA00023024"/>
    </source>
</evidence>
<evidence type="ECO:0000259" key="14">
    <source>
        <dbReference type="PROSITE" id="PS00774"/>
    </source>
</evidence>
<keyword evidence="8" id="KW-1015">Disulfide bond</keyword>
<keyword evidence="6" id="KW-0378">Hydrolase</keyword>
<evidence type="ECO:0000256" key="10">
    <source>
        <dbReference type="ARBA" id="ARBA00023295"/>
    </source>
</evidence>
<reference evidence="15" key="1">
    <citation type="journal article" date="2023" name="Plant Biotechnol. J.">
        <title>Chromosome-level wild Hevea brasiliensis genome provides new tools for genomic-assisted breeding and valuable loci to elevate rubber yield.</title>
        <authorList>
            <person name="Cheng H."/>
            <person name="Song X."/>
            <person name="Hu Y."/>
            <person name="Wu T."/>
            <person name="Yang Q."/>
            <person name="An Z."/>
            <person name="Feng S."/>
            <person name="Deng Z."/>
            <person name="Wu W."/>
            <person name="Zeng X."/>
            <person name="Tu M."/>
            <person name="Wang X."/>
            <person name="Huang H."/>
        </authorList>
    </citation>
    <scope>NUCLEOTIDE SEQUENCE</scope>
    <source>
        <strain evidence="15">MT/VB/25A 57/8</strain>
    </source>
</reference>
<keyword evidence="7" id="KW-0146">Chitin degradation</keyword>
<dbReference type="SUPFAM" id="SSF53955">
    <property type="entry name" value="Lysozyme-like"/>
    <property type="match status" value="1"/>
</dbReference>
<feature type="signal peptide" evidence="12">
    <location>
        <begin position="1"/>
        <end position="22"/>
    </location>
</feature>
<dbReference type="PANTHER" id="PTHR22595:SF171">
    <property type="entry name" value="BASIC ENDOCHITINASE B"/>
    <property type="match status" value="1"/>
</dbReference>
<keyword evidence="4" id="KW-0147">Chitin-binding</keyword>
<dbReference type="PROSITE" id="PS00774">
    <property type="entry name" value="CHITINASE_19_2"/>
    <property type="match status" value="1"/>
</dbReference>
<protein>
    <recommendedName>
        <fullName evidence="3">chitinase</fullName>
        <ecNumber evidence="3">3.2.1.14</ecNumber>
    </recommendedName>
</protein>
<keyword evidence="10" id="KW-0326">Glycosidase</keyword>
<dbReference type="PIRSF" id="PIRSF001060">
    <property type="entry name" value="Endochitinase"/>
    <property type="match status" value="1"/>
</dbReference>
<dbReference type="PROSITE" id="PS00773">
    <property type="entry name" value="CHITINASE_19_1"/>
    <property type="match status" value="1"/>
</dbReference>
<sequence>MRTLAFTVSCLLLASLLLGTLAEQCRSQADGACPGGCQRQCGGGVGFGDIGSIISKSTFEEFLKHRNNGACPANGFYTYEAFITAANDFPAFGSTGDGDTRKREIAAFFGQTSHETTGGWPTAPDGPYAWGYCFKEEINKQDYCSPSTDYPCAPGKQYYGRGPIQLTWNYNYGQCGRALGLDLLNNPDLVATDAVISFKAAIWFWMTPQPPKPSCHDVITGQWSPSNDDISAGRLPGYGVVTNIINGGLECGIGQDTRVENRIGFYKRYCDIFGIGYGDNLDCYIQKPFGNGLRDLVDAI</sequence>
<evidence type="ECO:0000256" key="9">
    <source>
        <dbReference type="ARBA" id="ARBA00023277"/>
    </source>
</evidence>
<keyword evidence="5 12" id="KW-0732">Signal</keyword>
<dbReference type="EC" id="3.2.1.14" evidence="3"/>
<keyword evidence="11" id="KW-0624">Polysaccharide degradation</keyword>
<proteinExistence type="inferred from homology"/>
<dbReference type="InterPro" id="IPR000726">
    <property type="entry name" value="Glyco_hydro_19_cat"/>
</dbReference>
<dbReference type="InterPro" id="IPR023346">
    <property type="entry name" value="Lysozyme-like_dom_sf"/>
</dbReference>
<dbReference type="Gene3D" id="1.10.530.10">
    <property type="match status" value="1"/>
</dbReference>
<evidence type="ECO:0000313" key="15">
    <source>
        <dbReference type="EMBL" id="KAJ9189458.1"/>
    </source>
</evidence>
<dbReference type="PANTHER" id="PTHR22595">
    <property type="entry name" value="CHITINASE-RELATED"/>
    <property type="match status" value="1"/>
</dbReference>
<dbReference type="Proteomes" id="UP001174677">
    <property type="component" value="Chromosome 1"/>
</dbReference>
<gene>
    <name evidence="15" type="ORF">P3X46_000751</name>
</gene>
<dbReference type="Pfam" id="PF00182">
    <property type="entry name" value="Glyco_hydro_19"/>
    <property type="match status" value="1"/>
</dbReference>
<feature type="domain" description="Glycoside hydrolase family 19 catalytic" evidence="14">
    <location>
        <begin position="196"/>
        <end position="206"/>
    </location>
</feature>
<dbReference type="Gene3D" id="3.30.20.10">
    <property type="entry name" value="Endochitinase, domain 2"/>
    <property type="match status" value="1"/>
</dbReference>
<keyword evidence="16" id="KW-1185">Reference proteome</keyword>
<keyword evidence="9" id="KW-0119">Carbohydrate metabolism</keyword>
<comment type="catalytic activity">
    <reaction evidence="1">
        <text>Random endo-hydrolysis of N-acetyl-beta-D-glucosaminide (1-&gt;4)-beta-linkages in chitin and chitodextrins.</text>
        <dbReference type="EC" id="3.2.1.14"/>
    </reaction>
</comment>
<evidence type="ECO:0000256" key="8">
    <source>
        <dbReference type="ARBA" id="ARBA00023157"/>
    </source>
</evidence>
<organism evidence="15 16">
    <name type="scientific">Hevea brasiliensis</name>
    <name type="common">Para rubber tree</name>
    <name type="synonym">Siphonia brasiliensis</name>
    <dbReference type="NCBI Taxonomy" id="3981"/>
    <lineage>
        <taxon>Eukaryota</taxon>
        <taxon>Viridiplantae</taxon>
        <taxon>Streptophyta</taxon>
        <taxon>Embryophyta</taxon>
        <taxon>Tracheophyta</taxon>
        <taxon>Spermatophyta</taxon>
        <taxon>Magnoliopsida</taxon>
        <taxon>eudicotyledons</taxon>
        <taxon>Gunneridae</taxon>
        <taxon>Pentapetalae</taxon>
        <taxon>rosids</taxon>
        <taxon>fabids</taxon>
        <taxon>Malpighiales</taxon>
        <taxon>Euphorbiaceae</taxon>
        <taxon>Crotonoideae</taxon>
        <taxon>Micrandreae</taxon>
        <taxon>Hevea</taxon>
    </lineage>
</organism>
<evidence type="ECO:0000256" key="12">
    <source>
        <dbReference type="SAM" id="SignalP"/>
    </source>
</evidence>
<dbReference type="CDD" id="cd00325">
    <property type="entry name" value="chitinase_GH19"/>
    <property type="match status" value="1"/>
</dbReference>
<dbReference type="InterPro" id="IPR016283">
    <property type="entry name" value="Glyco_hydro_19"/>
</dbReference>
<comment type="similarity">
    <text evidence="2">Belongs to the glycosyl hydrolase 19 family. Chitinase class I subfamily.</text>
</comment>
<name>A0ABQ9NDG7_HEVBR</name>
<feature type="domain" description="Glycoside hydrolase family 19 catalytic" evidence="13">
    <location>
        <begin position="71"/>
        <end position="93"/>
    </location>
</feature>
<accession>A0ABQ9NDG7</accession>
<feature type="chain" id="PRO_5046261359" description="chitinase" evidence="12">
    <location>
        <begin position="23"/>
        <end position="300"/>
    </location>
</feature>
<evidence type="ECO:0000313" key="16">
    <source>
        <dbReference type="Proteomes" id="UP001174677"/>
    </source>
</evidence>
<evidence type="ECO:0000256" key="5">
    <source>
        <dbReference type="ARBA" id="ARBA00022729"/>
    </source>
</evidence>